<keyword evidence="4 8" id="KW-0964">Secreted</keyword>
<keyword evidence="6 8" id="KW-0378">Hydrolase</keyword>
<dbReference type="Pfam" id="PF01083">
    <property type="entry name" value="Cutinase"/>
    <property type="match status" value="1"/>
</dbReference>
<dbReference type="Proteomes" id="UP000069443">
    <property type="component" value="Unassembled WGS sequence"/>
</dbReference>
<evidence type="ECO:0000256" key="2">
    <source>
        <dbReference type="ARBA" id="ARBA00007534"/>
    </source>
</evidence>
<feature type="chain" id="PRO_5006988920" description="Cutinase" evidence="8">
    <location>
        <begin position="28"/>
        <end position="230"/>
    </location>
</feature>
<proteinExistence type="inferred from homology"/>
<dbReference type="GO" id="GO:0005576">
    <property type="term" value="C:extracellular region"/>
    <property type="evidence" value="ECO:0007669"/>
    <property type="project" value="UniProtKB-SubCell"/>
</dbReference>
<sequence>MTRRTLYAMAVGAAVAAMVICGGPGQANGEPTVSSLASCADVEVVFARGTFESPGVGKVGEPFIEAIRQRLPDRTVGTYPVNYLASLQFDRAVEGIVDAANRLRHVADRCPATDIVVGGYSQGAAVSAYLTSETVPAGYALTALPPDIAEKITAVVLFGKPSPRVLTLLQRDAPAIEISPAFDDRTIELCAPRDPVCESGGLDRVAHSAYAVNGMDDQAAEFVIGRLRNH</sequence>
<evidence type="ECO:0000256" key="6">
    <source>
        <dbReference type="ARBA" id="ARBA00022801"/>
    </source>
</evidence>
<evidence type="ECO:0000256" key="3">
    <source>
        <dbReference type="ARBA" id="ARBA00022487"/>
    </source>
</evidence>
<dbReference type="Gene3D" id="3.40.50.1820">
    <property type="entry name" value="alpha/beta hydrolase"/>
    <property type="match status" value="1"/>
</dbReference>
<dbReference type="SMART" id="SM01110">
    <property type="entry name" value="Cutinase"/>
    <property type="match status" value="1"/>
</dbReference>
<accession>A0A100WEP0</accession>
<evidence type="ECO:0000313" key="9">
    <source>
        <dbReference type="EMBL" id="GAS96805.1"/>
    </source>
</evidence>
<evidence type="ECO:0000256" key="5">
    <source>
        <dbReference type="ARBA" id="ARBA00022729"/>
    </source>
</evidence>
<evidence type="ECO:0000256" key="8">
    <source>
        <dbReference type="RuleBase" id="RU361263"/>
    </source>
</evidence>
<dbReference type="PANTHER" id="PTHR33630">
    <property type="entry name" value="CUTINASE RV1984C-RELATED-RELATED"/>
    <property type="match status" value="1"/>
</dbReference>
<gene>
    <name evidence="9" type="ORF">RMCC_3771</name>
</gene>
<dbReference type="SUPFAM" id="SSF53474">
    <property type="entry name" value="alpha/beta-Hydrolases"/>
    <property type="match status" value="1"/>
</dbReference>
<protein>
    <recommendedName>
        <fullName evidence="8">Cutinase</fullName>
        <ecNumber evidence="8">3.1.1.-</ecNumber>
    </recommendedName>
</protein>
<evidence type="ECO:0000256" key="7">
    <source>
        <dbReference type="ARBA" id="ARBA00023157"/>
    </source>
</evidence>
<dbReference type="InterPro" id="IPR000675">
    <property type="entry name" value="Cutinase/axe"/>
</dbReference>
<dbReference type="InterPro" id="IPR043580">
    <property type="entry name" value="CUTINASE_1"/>
</dbReference>
<dbReference type="PROSITE" id="PS00155">
    <property type="entry name" value="CUTINASE_1"/>
    <property type="match status" value="1"/>
</dbReference>
<comment type="caution">
    <text evidence="9">The sequence shown here is derived from an EMBL/GenBank/DDBJ whole genome shotgun (WGS) entry which is preliminary data.</text>
</comment>
<dbReference type="GO" id="GO:0052689">
    <property type="term" value="F:carboxylic ester hydrolase activity"/>
    <property type="evidence" value="ECO:0007669"/>
    <property type="project" value="UniProtKB-KW"/>
</dbReference>
<dbReference type="PANTHER" id="PTHR33630:SF9">
    <property type="entry name" value="CUTINASE 4"/>
    <property type="match status" value="1"/>
</dbReference>
<comment type="subcellular location">
    <subcellularLocation>
        <location evidence="1 8">Secreted</location>
    </subcellularLocation>
</comment>
<dbReference type="EMBL" id="BCSY01000061">
    <property type="protein sequence ID" value="GAS96805.1"/>
    <property type="molecule type" value="Genomic_DNA"/>
</dbReference>
<keyword evidence="3 8" id="KW-0719">Serine esterase</keyword>
<reference evidence="10" key="1">
    <citation type="journal article" date="2016" name="Genome Announc.">
        <title>Draft Genome Sequences of Five Rapidly Growing Mycobacterium Species, M. thermoresistibile, M. fortuitum subsp. acetamidolyticum, M. canariasense, M. brisbanense, and M. novocastrense.</title>
        <authorList>
            <person name="Katahira K."/>
            <person name="Ogura Y."/>
            <person name="Gotoh Y."/>
            <person name="Hayashi T."/>
        </authorList>
    </citation>
    <scope>NUCLEOTIDE SEQUENCE [LARGE SCALE GENOMIC DNA]</scope>
    <source>
        <strain evidence="10">JCM15298</strain>
    </source>
</reference>
<dbReference type="InterPro" id="IPR029058">
    <property type="entry name" value="AB_hydrolase_fold"/>
</dbReference>
<reference evidence="10" key="2">
    <citation type="submission" date="2016-02" db="EMBL/GenBank/DDBJ databases">
        <title>Draft genome sequence of five rapidly growing Mycobacterium species.</title>
        <authorList>
            <person name="Katahira K."/>
            <person name="Gotou Y."/>
            <person name="Iida K."/>
            <person name="Ogura Y."/>
            <person name="Hayashi T."/>
        </authorList>
    </citation>
    <scope>NUCLEOTIDE SEQUENCE [LARGE SCALE GENOMIC DNA]</scope>
    <source>
        <strain evidence="10">JCM15298</strain>
    </source>
</reference>
<evidence type="ECO:0000256" key="4">
    <source>
        <dbReference type="ARBA" id="ARBA00022525"/>
    </source>
</evidence>
<comment type="similarity">
    <text evidence="2 8">Belongs to the cutinase family.</text>
</comment>
<evidence type="ECO:0000256" key="1">
    <source>
        <dbReference type="ARBA" id="ARBA00004613"/>
    </source>
</evidence>
<comment type="function">
    <text evidence="8">Catalyzes the hydrolysis of complex carboxylic polyesters found in the cell wall of plants. Degrades cutin, a macromolecule that forms the structure of the plant cuticle.</text>
</comment>
<organism evidence="9 10">
    <name type="scientific">Mycolicibacterium canariasense</name>
    <name type="common">Mycobacterium canariasense</name>
    <dbReference type="NCBI Taxonomy" id="228230"/>
    <lineage>
        <taxon>Bacteria</taxon>
        <taxon>Bacillati</taxon>
        <taxon>Actinomycetota</taxon>
        <taxon>Actinomycetes</taxon>
        <taxon>Mycobacteriales</taxon>
        <taxon>Mycobacteriaceae</taxon>
        <taxon>Mycolicibacterium</taxon>
    </lineage>
</organism>
<dbReference type="STRING" id="228230.RMCC_3771"/>
<keyword evidence="5 8" id="KW-0732">Signal</keyword>
<evidence type="ECO:0000313" key="10">
    <source>
        <dbReference type="Proteomes" id="UP000069443"/>
    </source>
</evidence>
<dbReference type="EC" id="3.1.1.-" evidence="8"/>
<keyword evidence="10" id="KW-1185">Reference proteome</keyword>
<name>A0A100WEP0_MYCCR</name>
<keyword evidence="7" id="KW-1015">Disulfide bond</keyword>
<feature type="signal peptide" evidence="8">
    <location>
        <begin position="1"/>
        <end position="27"/>
    </location>
</feature>
<dbReference type="AlphaFoldDB" id="A0A100WEP0"/>